<dbReference type="SUPFAM" id="SSF46785">
    <property type="entry name" value="Winged helix' DNA-binding domain"/>
    <property type="match status" value="1"/>
</dbReference>
<feature type="domain" description="HTH lysR-type" evidence="5">
    <location>
        <begin position="1"/>
        <end position="57"/>
    </location>
</feature>
<evidence type="ECO:0000256" key="1">
    <source>
        <dbReference type="ARBA" id="ARBA00009437"/>
    </source>
</evidence>
<dbReference type="FunFam" id="1.10.10.10:FF:000001">
    <property type="entry name" value="LysR family transcriptional regulator"/>
    <property type="match status" value="1"/>
</dbReference>
<keyword evidence="2" id="KW-0805">Transcription regulation</keyword>
<dbReference type="Gene3D" id="1.10.10.10">
    <property type="entry name" value="Winged helix-like DNA-binding domain superfamily/Winged helix DNA-binding domain"/>
    <property type="match status" value="1"/>
</dbReference>
<evidence type="ECO:0000256" key="3">
    <source>
        <dbReference type="ARBA" id="ARBA00023125"/>
    </source>
</evidence>
<dbReference type="GO" id="GO:0003700">
    <property type="term" value="F:DNA-binding transcription factor activity"/>
    <property type="evidence" value="ECO:0007669"/>
    <property type="project" value="InterPro"/>
</dbReference>
<dbReference type="PRINTS" id="PR00039">
    <property type="entry name" value="HTHLYSR"/>
</dbReference>
<dbReference type="InterPro" id="IPR005119">
    <property type="entry name" value="LysR_subst-bd"/>
</dbReference>
<dbReference type="SUPFAM" id="SSF53850">
    <property type="entry name" value="Periplasmic binding protein-like II"/>
    <property type="match status" value="1"/>
</dbReference>
<dbReference type="InterPro" id="IPR036390">
    <property type="entry name" value="WH_DNA-bd_sf"/>
</dbReference>
<protein>
    <submittedName>
        <fullName evidence="6">DNA-binding transcriptional regulator, LysR family</fullName>
    </submittedName>
</protein>
<dbReference type="CDD" id="cd05466">
    <property type="entry name" value="PBP2_LTTR_substrate"/>
    <property type="match status" value="1"/>
</dbReference>
<evidence type="ECO:0000313" key="6">
    <source>
        <dbReference type="EMBL" id="CAB1127991.1"/>
    </source>
</evidence>
<evidence type="ECO:0000256" key="4">
    <source>
        <dbReference type="ARBA" id="ARBA00023163"/>
    </source>
</evidence>
<evidence type="ECO:0000313" key="7">
    <source>
        <dbReference type="Proteomes" id="UP000503399"/>
    </source>
</evidence>
<dbReference type="AlphaFoldDB" id="A0A6F8ZDI2"/>
<reference evidence="6 7" key="1">
    <citation type="submission" date="2020-02" db="EMBL/GenBank/DDBJ databases">
        <authorList>
            <person name="Hogendoorn C."/>
        </authorList>
    </citation>
    <scope>NUCLEOTIDE SEQUENCE [LARGE SCALE GENOMIC DNA]</scope>
    <source>
        <strain evidence="6">R501</strain>
    </source>
</reference>
<dbReference type="Pfam" id="PF00126">
    <property type="entry name" value="HTH_1"/>
    <property type="match status" value="1"/>
</dbReference>
<dbReference type="PANTHER" id="PTHR30126">
    <property type="entry name" value="HTH-TYPE TRANSCRIPTIONAL REGULATOR"/>
    <property type="match status" value="1"/>
</dbReference>
<dbReference type="Gene3D" id="3.40.190.10">
    <property type="entry name" value="Periplasmic binding protein-like II"/>
    <property type="match status" value="2"/>
</dbReference>
<dbReference type="KEGG" id="hfv:R50_0485"/>
<dbReference type="PANTHER" id="PTHR30126:SF40">
    <property type="entry name" value="HTH-TYPE TRANSCRIPTIONAL REGULATOR GLTR"/>
    <property type="match status" value="1"/>
</dbReference>
<sequence>MIQNLRTFVRVVEAGSLTRAAGDLHLSQPAVTKQLQALEAEFGSRLLVREHHRVRPTLGGEALYRYARRLLALYDQARAAVAELEEPGRGEVAVGAVSTVALYTLPPVLLDFSRRYPQVRLHVRIGDIAETVQLVRRGEVGLALVTVPVEQAGLLSVPLFDDPVRLVAAPARARHLPRPLEAAALSELEFISYQTPSRFRSFVDGMLEQRGIIPAVRMEFNSHEAVKGMVKAGLGVAMVPESVVREDLARGELVALEVQGLPPLVRTTSLLLPREGEPARLVAALAETVLEHFGVRARLPWAGGGEG</sequence>
<gene>
    <name evidence="6" type="ORF">R50_0485</name>
</gene>
<keyword evidence="7" id="KW-1185">Reference proteome</keyword>
<dbReference type="Pfam" id="PF03466">
    <property type="entry name" value="LysR_substrate"/>
    <property type="match status" value="1"/>
</dbReference>
<keyword evidence="3 6" id="KW-0238">DNA-binding</keyword>
<name>A0A6F8ZDI2_9FIRM</name>
<organism evidence="6 7">
    <name type="scientific">Candidatus Hydrogenisulfobacillus filiaventi</name>
    <dbReference type="NCBI Taxonomy" id="2707344"/>
    <lineage>
        <taxon>Bacteria</taxon>
        <taxon>Bacillati</taxon>
        <taxon>Bacillota</taxon>
        <taxon>Clostridia</taxon>
        <taxon>Eubacteriales</taxon>
        <taxon>Clostridiales Family XVII. Incertae Sedis</taxon>
        <taxon>Candidatus Hydrogenisulfobacillus</taxon>
    </lineage>
</organism>
<evidence type="ECO:0000259" key="5">
    <source>
        <dbReference type="PROSITE" id="PS50931"/>
    </source>
</evidence>
<accession>A0A6F8ZDI2</accession>
<evidence type="ECO:0000256" key="2">
    <source>
        <dbReference type="ARBA" id="ARBA00023015"/>
    </source>
</evidence>
<proteinExistence type="inferred from homology"/>
<dbReference type="Proteomes" id="UP000503399">
    <property type="component" value="Chromosome"/>
</dbReference>
<dbReference type="PROSITE" id="PS50931">
    <property type="entry name" value="HTH_LYSR"/>
    <property type="match status" value="1"/>
</dbReference>
<dbReference type="InterPro" id="IPR036388">
    <property type="entry name" value="WH-like_DNA-bd_sf"/>
</dbReference>
<dbReference type="EMBL" id="LR778114">
    <property type="protein sequence ID" value="CAB1127991.1"/>
    <property type="molecule type" value="Genomic_DNA"/>
</dbReference>
<dbReference type="GO" id="GO:0000976">
    <property type="term" value="F:transcription cis-regulatory region binding"/>
    <property type="evidence" value="ECO:0007669"/>
    <property type="project" value="TreeGrafter"/>
</dbReference>
<dbReference type="InterPro" id="IPR000847">
    <property type="entry name" value="LysR_HTH_N"/>
</dbReference>
<keyword evidence="4" id="KW-0804">Transcription</keyword>
<comment type="similarity">
    <text evidence="1">Belongs to the LysR transcriptional regulatory family.</text>
</comment>